<protein>
    <submittedName>
        <fullName evidence="7">Strictosidine synthase 2</fullName>
    </submittedName>
</protein>
<dbReference type="OrthoDB" id="5307922at2759"/>
<sequence length="335" mass="37185">MAYNIIRHIKLMSMFPIFIFVLYFPSMLLSESFRPLQLPPNALGPESIALEYGTRRFYTGVADGRILQYNGPRVGFLDFRFTAPNRSKKVCDGTTNPDLGPICGRPLGLAFHYPENKLYICDAYFGLVVLGSTGKQATQVSAAADGQPYRFCNGVDVHQPSGHVFFTDSSAIYDLRNASKALNNNDSTGRLLMYDTDADRVTVLVKNLSGPAGIAVSQDGTHVLISNFIGNNTIRYWLQGPRANTYDSINFQERPDNIRRTVVGDFWRAAAVVKQATPAQSLVPIGQRINGFGRVSRTVNLEAYYGDRLVSEVQEFGGELYLGSRFTPFVGVFQF</sequence>
<evidence type="ECO:0000256" key="3">
    <source>
        <dbReference type="ARBA" id="ARBA00022554"/>
    </source>
</evidence>
<dbReference type="GO" id="GO:0012505">
    <property type="term" value="C:endomembrane system"/>
    <property type="evidence" value="ECO:0007669"/>
    <property type="project" value="TreeGrafter"/>
</dbReference>
<keyword evidence="4" id="KW-0325">Glycoprotein</keyword>
<comment type="subcellular location">
    <subcellularLocation>
        <location evidence="1">Vacuole</location>
    </subcellularLocation>
</comment>
<evidence type="ECO:0000256" key="1">
    <source>
        <dbReference type="ARBA" id="ARBA00004116"/>
    </source>
</evidence>
<proteinExistence type="inferred from homology"/>
<gene>
    <name evidence="7" type="ORF">HRI_003676300</name>
</gene>
<name>A0A9W7MJK9_HIBTR</name>
<dbReference type="InterPro" id="IPR011042">
    <property type="entry name" value="6-blade_b-propeller_TolB-like"/>
</dbReference>
<dbReference type="Gene3D" id="2.120.10.30">
    <property type="entry name" value="TolB, C-terminal domain"/>
    <property type="match status" value="1"/>
</dbReference>
<dbReference type="Proteomes" id="UP001165190">
    <property type="component" value="Unassembled WGS sequence"/>
</dbReference>
<keyword evidence="5" id="KW-1133">Transmembrane helix</keyword>
<keyword evidence="5" id="KW-0472">Membrane</keyword>
<dbReference type="Pfam" id="PF03088">
    <property type="entry name" value="Str_synth"/>
    <property type="match status" value="1"/>
</dbReference>
<dbReference type="EMBL" id="BSYR01000035">
    <property type="protein sequence ID" value="GMJ00071.1"/>
    <property type="molecule type" value="Genomic_DNA"/>
</dbReference>
<evidence type="ECO:0000313" key="7">
    <source>
        <dbReference type="EMBL" id="GMJ00071.1"/>
    </source>
</evidence>
<evidence type="ECO:0000259" key="6">
    <source>
        <dbReference type="Pfam" id="PF03088"/>
    </source>
</evidence>
<dbReference type="SUPFAM" id="SSF63829">
    <property type="entry name" value="Calcium-dependent phosphotriesterase"/>
    <property type="match status" value="1"/>
</dbReference>
<accession>A0A9W7MJK9</accession>
<dbReference type="InterPro" id="IPR018119">
    <property type="entry name" value="Strictosidine_synth_cons-reg"/>
</dbReference>
<comment type="similarity">
    <text evidence="2">Belongs to the strictosidine synthase family.</text>
</comment>
<dbReference type="GO" id="GO:0005773">
    <property type="term" value="C:vacuole"/>
    <property type="evidence" value="ECO:0007669"/>
    <property type="project" value="UniProtKB-SubCell"/>
</dbReference>
<evidence type="ECO:0000256" key="5">
    <source>
        <dbReference type="SAM" id="Phobius"/>
    </source>
</evidence>
<keyword evidence="5" id="KW-0812">Transmembrane</keyword>
<dbReference type="PANTHER" id="PTHR10426">
    <property type="entry name" value="STRICTOSIDINE SYNTHASE-RELATED"/>
    <property type="match status" value="1"/>
</dbReference>
<evidence type="ECO:0000256" key="4">
    <source>
        <dbReference type="ARBA" id="ARBA00023180"/>
    </source>
</evidence>
<organism evidence="7 8">
    <name type="scientific">Hibiscus trionum</name>
    <name type="common">Flower of an hour</name>
    <dbReference type="NCBI Taxonomy" id="183268"/>
    <lineage>
        <taxon>Eukaryota</taxon>
        <taxon>Viridiplantae</taxon>
        <taxon>Streptophyta</taxon>
        <taxon>Embryophyta</taxon>
        <taxon>Tracheophyta</taxon>
        <taxon>Spermatophyta</taxon>
        <taxon>Magnoliopsida</taxon>
        <taxon>eudicotyledons</taxon>
        <taxon>Gunneridae</taxon>
        <taxon>Pentapetalae</taxon>
        <taxon>rosids</taxon>
        <taxon>malvids</taxon>
        <taxon>Malvales</taxon>
        <taxon>Malvaceae</taxon>
        <taxon>Malvoideae</taxon>
        <taxon>Hibiscus</taxon>
    </lineage>
</organism>
<keyword evidence="3" id="KW-0926">Vacuole</keyword>
<evidence type="ECO:0000256" key="2">
    <source>
        <dbReference type="ARBA" id="ARBA00009191"/>
    </source>
</evidence>
<dbReference type="PANTHER" id="PTHR10426:SF89">
    <property type="entry name" value="PROTEIN STRICTOSIDINE SYNTHASE-LIKE 12-LIKE"/>
    <property type="match status" value="1"/>
</dbReference>
<feature type="transmembrane region" description="Helical" evidence="5">
    <location>
        <begin position="12"/>
        <end position="30"/>
    </location>
</feature>
<feature type="domain" description="Strictosidine synthase conserved region" evidence="6">
    <location>
        <begin position="153"/>
        <end position="240"/>
    </location>
</feature>
<keyword evidence="8" id="KW-1185">Reference proteome</keyword>
<evidence type="ECO:0000313" key="8">
    <source>
        <dbReference type="Proteomes" id="UP001165190"/>
    </source>
</evidence>
<dbReference type="GO" id="GO:0016787">
    <property type="term" value="F:hydrolase activity"/>
    <property type="evidence" value="ECO:0007669"/>
    <property type="project" value="TreeGrafter"/>
</dbReference>
<comment type="caution">
    <text evidence="7">The sequence shown here is derived from an EMBL/GenBank/DDBJ whole genome shotgun (WGS) entry which is preliminary data.</text>
</comment>
<reference evidence="7" key="1">
    <citation type="submission" date="2023-05" db="EMBL/GenBank/DDBJ databases">
        <title>Genome and transcriptome analyses reveal genes involved in the formation of fine ridges on petal epidermal cells in Hibiscus trionum.</title>
        <authorList>
            <person name="Koshimizu S."/>
            <person name="Masuda S."/>
            <person name="Ishii T."/>
            <person name="Shirasu K."/>
            <person name="Hoshino A."/>
            <person name="Arita M."/>
        </authorList>
    </citation>
    <scope>NUCLEOTIDE SEQUENCE</scope>
    <source>
        <strain evidence="7">Hamamatsu line</strain>
    </source>
</reference>
<dbReference type="AlphaFoldDB" id="A0A9W7MJK9"/>